<dbReference type="SMART" id="SM00642">
    <property type="entry name" value="Aamy"/>
    <property type="match status" value="1"/>
</dbReference>
<evidence type="ECO:0000313" key="5">
    <source>
        <dbReference type="Proteomes" id="UP001521222"/>
    </source>
</evidence>
<dbReference type="InterPro" id="IPR006047">
    <property type="entry name" value="GH13_cat_dom"/>
</dbReference>
<dbReference type="Gene3D" id="3.90.400.10">
    <property type="entry name" value="Oligo-1,6-glucosidase, Domain 2"/>
    <property type="match status" value="1"/>
</dbReference>
<reference evidence="4 5" key="1">
    <citation type="submission" date="2024-02" db="EMBL/GenBank/DDBJ databases">
        <title>De novo assembly and annotation of 12 fungi associated with fruit tree decline syndrome in Ontario, Canada.</title>
        <authorList>
            <person name="Sulman M."/>
            <person name="Ellouze W."/>
            <person name="Ilyukhin E."/>
        </authorList>
    </citation>
    <scope>NUCLEOTIDE SEQUENCE [LARGE SCALE GENOMIC DNA]</scope>
    <source>
        <strain evidence="4 5">M97-236</strain>
    </source>
</reference>
<accession>A0ABR3QID2</accession>
<comment type="caution">
    <text evidence="4">The sequence shown here is derived from an EMBL/GenBank/DDBJ whole genome shotgun (WGS) entry which is preliminary data.</text>
</comment>
<dbReference type="PANTHER" id="PTHR10357">
    <property type="entry name" value="ALPHA-AMYLASE FAMILY MEMBER"/>
    <property type="match status" value="1"/>
</dbReference>
<dbReference type="PANTHER" id="PTHR10357:SF232">
    <property type="entry name" value="GLYCOSYL HYDROLASE FAMILY 13 CATALYTIC DOMAIN-CONTAINING PROTEIN"/>
    <property type="match status" value="1"/>
</dbReference>
<evidence type="ECO:0000256" key="1">
    <source>
        <dbReference type="ARBA" id="ARBA00008061"/>
    </source>
</evidence>
<evidence type="ECO:0000259" key="3">
    <source>
        <dbReference type="SMART" id="SM00642"/>
    </source>
</evidence>
<dbReference type="SUPFAM" id="SSF51445">
    <property type="entry name" value="(Trans)glycosidases"/>
    <property type="match status" value="1"/>
</dbReference>
<sequence>MRNWYIWKKGKKDKEGKWHPPNNWCRTLDTTESAWEWDEKTQEYYLSIFSAEQPDLHWENVDVREAVHDIMRFWLDRGVRGFRMDVIDHISKVQSFPDAETTVVGQYVQPGHEFFANGPRLDEFLHEMRQVLDEYDTITVGEMPFVNTEEEIIRTVGLQGSLNMIFLFELLNVDNQPGRSKWSYQEWTASDMARIHEHTQRLMIAKDGWNAIFCENHDSPRAISRFADDSDEWRDYAAKMLCTKHTTLGGTEYIYQGEELGMRNIPADWPITEYKDIETQRYWKA</sequence>
<comment type="similarity">
    <text evidence="1">Belongs to the glycosyl hydrolase 13 family.</text>
</comment>
<proteinExistence type="inferred from homology"/>
<dbReference type="InterPro" id="IPR017853">
    <property type="entry name" value="GH"/>
</dbReference>
<evidence type="ECO:0000256" key="2">
    <source>
        <dbReference type="ARBA" id="ARBA00026248"/>
    </source>
</evidence>
<dbReference type="Proteomes" id="UP001521222">
    <property type="component" value="Unassembled WGS sequence"/>
</dbReference>
<dbReference type="EMBL" id="JAKIXB020000055">
    <property type="protein sequence ID" value="KAL1591793.1"/>
    <property type="molecule type" value="Genomic_DNA"/>
</dbReference>
<dbReference type="Pfam" id="PF00128">
    <property type="entry name" value="Alpha-amylase"/>
    <property type="match status" value="1"/>
</dbReference>
<evidence type="ECO:0000313" key="4">
    <source>
        <dbReference type="EMBL" id="KAL1591793.1"/>
    </source>
</evidence>
<keyword evidence="5" id="KW-1185">Reference proteome</keyword>
<dbReference type="InterPro" id="IPR045857">
    <property type="entry name" value="O16G_dom_2"/>
</dbReference>
<name>A0ABR3QID2_9PLEO</name>
<keyword evidence="2" id="KW-0462">Maltose metabolism</keyword>
<feature type="domain" description="Glycosyl hydrolase family 13 catalytic" evidence="3">
    <location>
        <begin position="3"/>
        <end position="284"/>
    </location>
</feature>
<organism evidence="4 5">
    <name type="scientific">Nothophoma quercina</name>
    <dbReference type="NCBI Taxonomy" id="749835"/>
    <lineage>
        <taxon>Eukaryota</taxon>
        <taxon>Fungi</taxon>
        <taxon>Dikarya</taxon>
        <taxon>Ascomycota</taxon>
        <taxon>Pezizomycotina</taxon>
        <taxon>Dothideomycetes</taxon>
        <taxon>Pleosporomycetidae</taxon>
        <taxon>Pleosporales</taxon>
        <taxon>Pleosporineae</taxon>
        <taxon>Didymellaceae</taxon>
        <taxon>Nothophoma</taxon>
    </lineage>
</organism>
<gene>
    <name evidence="4" type="ORF">SLS59_010086</name>
</gene>
<protein>
    <recommendedName>
        <fullName evidence="3">Glycosyl hydrolase family 13 catalytic domain-containing protein</fullName>
    </recommendedName>
</protein>
<dbReference type="Gene3D" id="3.20.20.80">
    <property type="entry name" value="Glycosidases"/>
    <property type="match status" value="1"/>
</dbReference>